<dbReference type="InterPro" id="IPR036412">
    <property type="entry name" value="HAD-like_sf"/>
</dbReference>
<dbReference type="PANTHER" id="PTHR43768:SF30">
    <property type="entry name" value="TREHALOSE 6-PHOSPHATE PHOSPHATASE"/>
    <property type="match status" value="1"/>
</dbReference>
<dbReference type="GO" id="GO:0004805">
    <property type="term" value="F:trehalose-phosphatase activity"/>
    <property type="evidence" value="ECO:0007669"/>
    <property type="project" value="UniProtKB-EC"/>
</dbReference>
<dbReference type="InterPro" id="IPR044651">
    <property type="entry name" value="OTSB-like"/>
</dbReference>
<comment type="pathway">
    <text evidence="6">Glycan biosynthesis; trehalose biosynthesis.</text>
</comment>
<dbReference type="NCBIfam" id="TIGR00685">
    <property type="entry name" value="T6PP"/>
    <property type="match status" value="1"/>
</dbReference>
<proteinExistence type="inferred from homology"/>
<dbReference type="PANTHER" id="PTHR43768">
    <property type="entry name" value="TREHALOSE 6-PHOSPHATE PHOSPHATASE"/>
    <property type="match status" value="1"/>
</dbReference>
<comment type="cofactor">
    <cofactor evidence="2 6">
        <name>a divalent metal cation</name>
        <dbReference type="ChEBI" id="CHEBI:60240"/>
    </cofactor>
</comment>
<dbReference type="InterPro" id="IPR023214">
    <property type="entry name" value="HAD_sf"/>
</dbReference>
<dbReference type="EMBL" id="CAUOFW020000891">
    <property type="protein sequence ID" value="CAK9138437.1"/>
    <property type="molecule type" value="Genomic_DNA"/>
</dbReference>
<evidence type="ECO:0000256" key="1">
    <source>
        <dbReference type="ARBA" id="ARBA00000500"/>
    </source>
</evidence>
<comment type="catalytic activity">
    <reaction evidence="1 6">
        <text>alpha,alpha-trehalose 6-phosphate + H2O = alpha,alpha-trehalose + phosphate</text>
        <dbReference type="Rhea" id="RHEA:23420"/>
        <dbReference type="ChEBI" id="CHEBI:15377"/>
        <dbReference type="ChEBI" id="CHEBI:16551"/>
        <dbReference type="ChEBI" id="CHEBI:43474"/>
        <dbReference type="ChEBI" id="CHEBI:58429"/>
        <dbReference type="EC" id="3.1.3.12"/>
    </reaction>
</comment>
<protein>
    <recommendedName>
        <fullName evidence="5 6">Trehalose 6-phosphate phosphatase</fullName>
        <ecNumber evidence="6">3.1.3.12</ecNumber>
    </recommendedName>
</protein>
<evidence type="ECO:0000256" key="6">
    <source>
        <dbReference type="RuleBase" id="RU361117"/>
    </source>
</evidence>
<sequence length="305" mass="34674">MGFQRWLAKTHDIESISKARHDKSNGDHTSANLCGHYLDLNAASANYNTWLNEHPCALGSFKEMISDVKGKRIVVFLDYDGTLSPIVNDPDRAFMSTQMRLAVREVARHFPTAIISGRSRDKVYEFVKLDEVYYAGSHGMDIMGPPLQLKSYDGKYQNKALDTKGNEFTIFQPAQDFLPAIKKDYGTLEERIQSILTKFPRFHMTRGKKVLEIRPSIEWNKGHALEYLLDTLGFANSTNVLPLYIGDDRTDEDAFKVLRKRGEGYPIIVSSTPRDTMASYSLRDPSEVFSFLIRLARWGSETSSQ</sequence>
<comment type="function">
    <text evidence="4">Removes the phosphate from trehalose 6-phosphate to produce free trehalose. Trehalose accumulation in plant may improve abiotic stress tolerance.</text>
</comment>
<keyword evidence="3 6" id="KW-0378">Hydrolase</keyword>
<organism evidence="7 9">
    <name type="scientific">Ilex paraguariensis</name>
    <name type="common">yerba mate</name>
    <dbReference type="NCBI Taxonomy" id="185542"/>
    <lineage>
        <taxon>Eukaryota</taxon>
        <taxon>Viridiplantae</taxon>
        <taxon>Streptophyta</taxon>
        <taxon>Embryophyta</taxon>
        <taxon>Tracheophyta</taxon>
        <taxon>Spermatophyta</taxon>
        <taxon>Magnoliopsida</taxon>
        <taxon>eudicotyledons</taxon>
        <taxon>Gunneridae</taxon>
        <taxon>Pentapetalae</taxon>
        <taxon>asterids</taxon>
        <taxon>campanulids</taxon>
        <taxon>Aquifoliales</taxon>
        <taxon>Aquifoliaceae</taxon>
        <taxon>Ilex</taxon>
    </lineage>
</organism>
<evidence type="ECO:0000256" key="5">
    <source>
        <dbReference type="ARBA" id="ARBA00030356"/>
    </source>
</evidence>
<reference evidence="7 9" key="1">
    <citation type="submission" date="2024-02" db="EMBL/GenBank/DDBJ databases">
        <authorList>
            <person name="Vignale AGUSTIN F."/>
            <person name="Sosa J E."/>
            <person name="Modenutti C."/>
        </authorList>
    </citation>
    <scope>NUCLEOTIDE SEQUENCE [LARGE SCALE GENOMIC DNA]</scope>
</reference>
<dbReference type="FunFam" id="3.40.50.1000:FF:000122">
    <property type="entry name" value="Trehalose 6-phosphate phosphatase"/>
    <property type="match status" value="1"/>
</dbReference>
<evidence type="ECO:0000256" key="3">
    <source>
        <dbReference type="ARBA" id="ARBA00022801"/>
    </source>
</evidence>
<dbReference type="EC" id="3.1.3.12" evidence="6"/>
<dbReference type="Pfam" id="PF02358">
    <property type="entry name" value="Trehalose_PPase"/>
    <property type="match status" value="2"/>
</dbReference>
<dbReference type="InterPro" id="IPR003337">
    <property type="entry name" value="Trehalose_PPase"/>
</dbReference>
<dbReference type="Gene3D" id="3.40.50.1000">
    <property type="entry name" value="HAD superfamily/HAD-like"/>
    <property type="match status" value="2"/>
</dbReference>
<keyword evidence="9" id="KW-1185">Reference proteome</keyword>
<evidence type="ECO:0000313" key="8">
    <source>
        <dbReference type="EMBL" id="CAK9177679.1"/>
    </source>
</evidence>
<dbReference type="Proteomes" id="UP001642360">
    <property type="component" value="Unassembled WGS sequence"/>
</dbReference>
<evidence type="ECO:0000256" key="4">
    <source>
        <dbReference type="ARBA" id="ARBA00025274"/>
    </source>
</evidence>
<evidence type="ECO:0000313" key="7">
    <source>
        <dbReference type="EMBL" id="CAK9138437.1"/>
    </source>
</evidence>
<gene>
    <name evidence="8" type="ORF">ILEXP_LOCUS47599</name>
    <name evidence="7" type="ORF">ILEXP_LOCUS5785</name>
</gene>
<evidence type="ECO:0000313" key="9">
    <source>
        <dbReference type="Proteomes" id="UP001642360"/>
    </source>
</evidence>
<dbReference type="GO" id="GO:0005992">
    <property type="term" value="P:trehalose biosynthetic process"/>
    <property type="evidence" value="ECO:0007669"/>
    <property type="project" value="UniProtKB-ARBA"/>
</dbReference>
<comment type="caution">
    <text evidence="7">The sequence shown here is derived from an EMBL/GenBank/DDBJ whole genome shotgun (WGS) entry which is preliminary data.</text>
</comment>
<name>A0ABC8R355_9AQUA</name>
<dbReference type="EMBL" id="CAUOFW020007117">
    <property type="protein sequence ID" value="CAK9177679.1"/>
    <property type="molecule type" value="Genomic_DNA"/>
</dbReference>
<comment type="similarity">
    <text evidence="6">Belongs to the trehalose phosphatase family.</text>
</comment>
<dbReference type="AlphaFoldDB" id="A0ABC8R355"/>
<accession>A0ABC8R355</accession>
<evidence type="ECO:0000256" key="2">
    <source>
        <dbReference type="ARBA" id="ARBA00001968"/>
    </source>
</evidence>
<dbReference type="SUPFAM" id="SSF56784">
    <property type="entry name" value="HAD-like"/>
    <property type="match status" value="1"/>
</dbReference>